<dbReference type="SUPFAM" id="SSF53756">
    <property type="entry name" value="UDP-Glycosyltransferase/glycogen phosphorylase"/>
    <property type="match status" value="1"/>
</dbReference>
<sequence>MATLLDVLDAAVNHHMAGRLAEAAQDYRVVLAVEPAQPDALHLLGVAEAQHGAHAAAAALIARSLRLRPDAAQPWANLGGALRAMGGVERAQDALTRALALDPALADALTNLGSVRHTLADYPSALDWLERAARLRPGHPDTLLNQGVVLRDARRFAEADACLGALLDSRPNHAEAHLARAVGRLVRGDLRAGWQEFEWRPRRLPAPPWTGEPLEGRRILLHAEQGFGDTIQFARYAPLVARAEGRVILDVHPLQHRLLRSLGPDIQVLVRGPAPAPHDVHCPLMSLPHAFGTGLEDIPAPPAYLSADPDEVARWSARIAKAEAGMDGGPRVGLVWAGNPKHRNDRNRSIPADRLTPLLETPGLRLFSLQTGDAQAARPAALPDLTAGIRDFADSAAILANLDLVIAVDTATIHLAGALGVPAWLLLPYAPDWRWLLDRADSPWYPSLRLFRQPRPGDWNSVLRSVAAALERFAADRSAQLAPQKQS</sequence>
<dbReference type="InterPro" id="IPR011990">
    <property type="entry name" value="TPR-like_helical_dom_sf"/>
</dbReference>
<reference evidence="2 3" key="1">
    <citation type="submission" date="2023-06" db="EMBL/GenBank/DDBJ databases">
        <title>Azospirillum isscasensis sp.nov, a bacterium isolated from rhizosphere soil of rice.</title>
        <authorList>
            <person name="Wang H."/>
        </authorList>
    </citation>
    <scope>NUCLEOTIDE SEQUENCE [LARGE SCALE GENOMIC DNA]</scope>
    <source>
        <strain evidence="2 3">C340-1</strain>
    </source>
</reference>
<evidence type="ECO:0000256" key="1">
    <source>
        <dbReference type="PROSITE-ProRule" id="PRU00339"/>
    </source>
</evidence>
<dbReference type="SUPFAM" id="SSF48452">
    <property type="entry name" value="TPR-like"/>
    <property type="match status" value="1"/>
</dbReference>
<comment type="caution">
    <text evidence="2">The sequence shown here is derived from an EMBL/GenBank/DDBJ whole genome shotgun (WGS) entry which is preliminary data.</text>
</comment>
<dbReference type="PANTHER" id="PTHR45081">
    <property type="entry name" value="EF HAND FAMILY PROTEIN, PUTATIVE, EXPRESSED-RELATED"/>
    <property type="match status" value="1"/>
</dbReference>
<dbReference type="Gene3D" id="1.25.40.10">
    <property type="entry name" value="Tetratricopeptide repeat domain"/>
    <property type="match status" value="2"/>
</dbReference>
<dbReference type="PANTHER" id="PTHR45081:SF1">
    <property type="entry name" value="EF HAND FAMILY PROTEIN, PUTATIVE, EXPRESSED-RELATED"/>
    <property type="match status" value="1"/>
</dbReference>
<keyword evidence="1" id="KW-0802">TPR repeat</keyword>
<dbReference type="Pfam" id="PF13432">
    <property type="entry name" value="TPR_16"/>
    <property type="match status" value="3"/>
</dbReference>
<organism evidence="2 3">
    <name type="scientific">Azospirillum isscasi</name>
    <dbReference type="NCBI Taxonomy" id="3053926"/>
    <lineage>
        <taxon>Bacteria</taxon>
        <taxon>Pseudomonadati</taxon>
        <taxon>Pseudomonadota</taxon>
        <taxon>Alphaproteobacteria</taxon>
        <taxon>Rhodospirillales</taxon>
        <taxon>Azospirillaceae</taxon>
        <taxon>Azospirillum</taxon>
    </lineage>
</organism>
<evidence type="ECO:0000313" key="3">
    <source>
        <dbReference type="Proteomes" id="UP001227317"/>
    </source>
</evidence>
<dbReference type="Proteomes" id="UP001227317">
    <property type="component" value="Unassembled WGS sequence"/>
</dbReference>
<accession>A0ABU0WHL8</accession>
<dbReference type="Gene3D" id="3.40.50.2000">
    <property type="entry name" value="Glycogen Phosphorylase B"/>
    <property type="match status" value="1"/>
</dbReference>
<dbReference type="EMBL" id="JAUJFI010000057">
    <property type="protein sequence ID" value="MDQ2103716.1"/>
    <property type="molecule type" value="Genomic_DNA"/>
</dbReference>
<protein>
    <submittedName>
        <fullName evidence="2">Tetratricopeptide repeat protein</fullName>
    </submittedName>
</protein>
<evidence type="ECO:0000313" key="2">
    <source>
        <dbReference type="EMBL" id="MDQ2103716.1"/>
    </source>
</evidence>
<dbReference type="SMART" id="SM00028">
    <property type="entry name" value="TPR"/>
    <property type="match status" value="4"/>
</dbReference>
<keyword evidence="3" id="KW-1185">Reference proteome</keyword>
<dbReference type="PROSITE" id="PS50005">
    <property type="entry name" value="TPR"/>
    <property type="match status" value="2"/>
</dbReference>
<feature type="repeat" description="TPR" evidence="1">
    <location>
        <begin position="106"/>
        <end position="139"/>
    </location>
</feature>
<dbReference type="InterPro" id="IPR019734">
    <property type="entry name" value="TPR_rpt"/>
</dbReference>
<dbReference type="RefSeq" id="WP_306706963.1">
    <property type="nucleotide sequence ID" value="NZ_JAUJFI010000057.1"/>
</dbReference>
<gene>
    <name evidence="2" type="ORF">QSG27_13530</name>
</gene>
<feature type="repeat" description="TPR" evidence="1">
    <location>
        <begin position="72"/>
        <end position="105"/>
    </location>
</feature>
<proteinExistence type="predicted"/>
<name>A0ABU0WHL8_9PROT</name>